<feature type="compositionally biased region" description="Basic and acidic residues" evidence="1">
    <location>
        <begin position="477"/>
        <end position="508"/>
    </location>
</feature>
<gene>
    <name evidence="2" type="ORF">O3M35_001343</name>
</gene>
<protein>
    <submittedName>
        <fullName evidence="2">Uncharacterized protein</fullName>
    </submittedName>
</protein>
<feature type="region of interest" description="Disordered" evidence="1">
    <location>
        <begin position="62"/>
        <end position="84"/>
    </location>
</feature>
<sequence>MMLSALLNEEWLMHSYPFSSFADMESEIAELRTLTKVTKLRQQIECRQEGAWLMVRNVPDDKAKSGTRKVTTYGHSSKSLTRSYSQNVTGNSVFNDNNNSNVIIEHPVDIKPEEEKLPASNSSVEIVDVSDEPNLKTLDAVLPSSQQQPQNSAKKTSVVTLGKGNLVLIDDEDSNFQVTGISKGRVAEAVNTLERVAQGEKKVKKVGFCKTEVHFAPDSGRVRIVETDEKPPPTQIIRKKKRPRVKSNRSELPKLYFGNTPSSSSSCDDVKDTSLTDDSKVSFPILREPSPLLTISTTANVSNRNSEQEDNYGYIKKIPTKIESNKTVKKDEKTSLSYLGNVSPKLSKLLQNNMQHEFQAKQKQIMKNLEPTLSADDDKQTNTNEVNINVDFDTITEKPLKIVTQVSLGAGRGEIEHKFVVKSGNKTSEPIYVNRDVTVEIKNESNNSNNKASNNCVKEKTPKPRPRTTLVLSPQVKDVKTIKSIKQPEKVTRKVLPKPRENNKKDINQYKPVPKQCSRSPSIKSEKRLVKTDSTTNSSSSVKLQKSVKTNPNAQDKPLEPRVRKSREPLRSFEKVSNGWVGHCITPVKISAQPKVTQITVTTTQSADKTKTAAAVHSVQSQGAKRSTTTSSVTSKSSKNEINTTNKSTLNENKQFSLSKEHLRSAKLVKELATKDKQSGIIADSRISTRKHYSSCSSTTTTTSVTKDVNSSIINNRAQPRVGVVRPRIVQHGQFNNNNNNSKNKTITSAPVRIGSISRSAEQQSIVRPRRDSEQSDDSVIRADEEVRAYMFNTRHK</sequence>
<feature type="compositionally biased region" description="Basic and acidic residues" evidence="1">
    <location>
        <begin position="557"/>
        <end position="571"/>
    </location>
</feature>
<feature type="compositionally biased region" description="Basic and acidic residues" evidence="1">
    <location>
        <begin position="769"/>
        <end position="782"/>
    </location>
</feature>
<feature type="compositionally biased region" description="Polar residues" evidence="1">
    <location>
        <begin position="68"/>
        <end position="84"/>
    </location>
</feature>
<comment type="caution">
    <text evidence="2">The sequence shown here is derived from an EMBL/GenBank/DDBJ whole genome shotgun (WGS) entry which is preliminary data.</text>
</comment>
<keyword evidence="3" id="KW-1185">Reference proteome</keyword>
<feature type="compositionally biased region" description="Low complexity" evidence="1">
    <location>
        <begin position="444"/>
        <end position="455"/>
    </location>
</feature>
<feature type="compositionally biased region" description="Low complexity" evidence="1">
    <location>
        <begin position="627"/>
        <end position="637"/>
    </location>
</feature>
<evidence type="ECO:0000313" key="2">
    <source>
        <dbReference type="EMBL" id="KAK9513069.1"/>
    </source>
</evidence>
<proteinExistence type="predicted"/>
<reference evidence="2 3" key="1">
    <citation type="submission" date="2022-12" db="EMBL/GenBank/DDBJ databases">
        <title>Chromosome-level genome assembly of true bugs.</title>
        <authorList>
            <person name="Ma L."/>
            <person name="Li H."/>
        </authorList>
    </citation>
    <scope>NUCLEOTIDE SEQUENCE [LARGE SCALE GENOMIC DNA]</scope>
    <source>
        <strain evidence="2">Lab_2022b</strain>
    </source>
</reference>
<feature type="compositionally biased region" description="Low complexity" evidence="1">
    <location>
        <begin position="538"/>
        <end position="549"/>
    </location>
</feature>
<feature type="region of interest" description="Disordered" evidence="1">
    <location>
        <begin position="757"/>
        <end position="782"/>
    </location>
</feature>
<name>A0AAW1DUB9_9HEMI</name>
<evidence type="ECO:0000256" key="1">
    <source>
        <dbReference type="SAM" id="MobiDB-lite"/>
    </source>
</evidence>
<feature type="compositionally biased region" description="Polar residues" evidence="1">
    <location>
        <begin position="757"/>
        <end position="766"/>
    </location>
</feature>
<dbReference type="AlphaFoldDB" id="A0AAW1DUB9"/>
<evidence type="ECO:0000313" key="3">
    <source>
        <dbReference type="Proteomes" id="UP001461498"/>
    </source>
</evidence>
<feature type="region of interest" description="Disordered" evidence="1">
    <location>
        <begin position="604"/>
        <end position="658"/>
    </location>
</feature>
<dbReference type="Proteomes" id="UP001461498">
    <property type="component" value="Unassembled WGS sequence"/>
</dbReference>
<dbReference type="EMBL" id="JAPXFL010000001">
    <property type="protein sequence ID" value="KAK9513069.1"/>
    <property type="molecule type" value="Genomic_DNA"/>
</dbReference>
<feature type="region of interest" description="Disordered" evidence="1">
    <location>
        <begin position="239"/>
        <end position="274"/>
    </location>
</feature>
<feature type="compositionally biased region" description="Polar residues" evidence="1">
    <location>
        <begin position="640"/>
        <end position="658"/>
    </location>
</feature>
<feature type="region of interest" description="Disordered" evidence="1">
    <location>
        <begin position="443"/>
        <end position="571"/>
    </location>
</feature>
<organism evidence="2 3">
    <name type="scientific">Rhynocoris fuscipes</name>
    <dbReference type="NCBI Taxonomy" id="488301"/>
    <lineage>
        <taxon>Eukaryota</taxon>
        <taxon>Metazoa</taxon>
        <taxon>Ecdysozoa</taxon>
        <taxon>Arthropoda</taxon>
        <taxon>Hexapoda</taxon>
        <taxon>Insecta</taxon>
        <taxon>Pterygota</taxon>
        <taxon>Neoptera</taxon>
        <taxon>Paraneoptera</taxon>
        <taxon>Hemiptera</taxon>
        <taxon>Heteroptera</taxon>
        <taxon>Panheteroptera</taxon>
        <taxon>Cimicomorpha</taxon>
        <taxon>Reduviidae</taxon>
        <taxon>Harpactorinae</taxon>
        <taxon>Harpactorini</taxon>
        <taxon>Rhynocoris</taxon>
    </lineage>
</organism>
<accession>A0AAW1DUB9</accession>